<dbReference type="Proteomes" id="UP000240530">
    <property type="component" value="Unassembled WGS sequence"/>
</dbReference>
<name>A0A2T3KV63_PHOLD</name>
<keyword evidence="1" id="KW-0732">Signal</keyword>
<dbReference type="AlphaFoldDB" id="A0A2T3KV63"/>
<evidence type="ECO:0000313" key="2">
    <source>
        <dbReference type="EMBL" id="PSV10821.1"/>
    </source>
</evidence>
<organism evidence="2 3">
    <name type="scientific">Photobacterium leiognathi subsp. mandapamensis</name>
    <name type="common">Photobacterium mandapamensis</name>
    <dbReference type="NCBI Taxonomy" id="48408"/>
    <lineage>
        <taxon>Bacteria</taxon>
        <taxon>Pseudomonadati</taxon>
        <taxon>Pseudomonadota</taxon>
        <taxon>Gammaproteobacteria</taxon>
        <taxon>Vibrionales</taxon>
        <taxon>Vibrionaceae</taxon>
        <taxon>Photobacterium</taxon>
    </lineage>
</organism>
<sequence length="170" mass="19546">MKLAATLILMSLMPTAALASPNQCESDKYHQYVDASLEWYKNLVELTVQKHPDLKEVSDWFMQGRMNHFELNREAFDWYLANDATHLNLDSSVESWLKLSQQDVKALSQQNTTLGQTAKKAFNDRQTKPPPKNYELRSAFADLLTHPADIKQPLNTYNEKMQRLAAITCK</sequence>
<comment type="caution">
    <text evidence="2">The sequence shown here is derived from an EMBL/GenBank/DDBJ whole genome shotgun (WGS) entry which is preliminary data.</text>
</comment>
<gene>
    <name evidence="2" type="ORF">C0W93_10970</name>
</gene>
<evidence type="ECO:0000256" key="1">
    <source>
        <dbReference type="SAM" id="SignalP"/>
    </source>
</evidence>
<reference evidence="2 3" key="1">
    <citation type="submission" date="2018-03" db="EMBL/GenBank/DDBJ databases">
        <title>Whole genome sequencing of Histamine producing bacteria.</title>
        <authorList>
            <person name="Butler K."/>
        </authorList>
    </citation>
    <scope>NUCLEOTIDE SEQUENCE [LARGE SCALE GENOMIC DNA]</scope>
    <source>
        <strain evidence="2 3">Res.4.1</strain>
    </source>
</reference>
<dbReference type="EMBL" id="PYNS01000010">
    <property type="protein sequence ID" value="PSV10821.1"/>
    <property type="molecule type" value="Genomic_DNA"/>
</dbReference>
<accession>A0A2T3KV63</accession>
<dbReference type="RefSeq" id="WP_107185066.1">
    <property type="nucleotide sequence ID" value="NZ_JAWQGC010000002.1"/>
</dbReference>
<protein>
    <submittedName>
        <fullName evidence="2">Uncharacterized protein</fullName>
    </submittedName>
</protein>
<evidence type="ECO:0000313" key="3">
    <source>
        <dbReference type="Proteomes" id="UP000240530"/>
    </source>
</evidence>
<feature type="signal peptide" evidence="1">
    <location>
        <begin position="1"/>
        <end position="19"/>
    </location>
</feature>
<feature type="chain" id="PRO_5015480052" evidence="1">
    <location>
        <begin position="20"/>
        <end position="170"/>
    </location>
</feature>
<proteinExistence type="predicted"/>